<comment type="similarity">
    <text evidence="4">Belongs to the flavoredoxin family.</text>
</comment>
<dbReference type="GO" id="GO:0010181">
    <property type="term" value="F:FMN binding"/>
    <property type="evidence" value="ECO:0007669"/>
    <property type="project" value="InterPro"/>
</dbReference>
<keyword evidence="2" id="KW-0285">Flavoprotein</keyword>
<keyword evidence="8" id="KW-1185">Reference proteome</keyword>
<dbReference type="InterPro" id="IPR012349">
    <property type="entry name" value="Split_barrel_FMN-bd"/>
</dbReference>
<protein>
    <submittedName>
        <fullName evidence="7">Nitrilotriacetate monooxygenase</fullName>
    </submittedName>
</protein>
<evidence type="ECO:0000313" key="7">
    <source>
        <dbReference type="EMBL" id="RXN92787.1"/>
    </source>
</evidence>
<keyword evidence="7" id="KW-0560">Oxidoreductase</keyword>
<dbReference type="PANTHER" id="PTHR33798:SF5">
    <property type="entry name" value="FLAVIN REDUCTASE LIKE DOMAIN-CONTAINING PROTEIN"/>
    <property type="match status" value="1"/>
</dbReference>
<evidence type="ECO:0000256" key="2">
    <source>
        <dbReference type="ARBA" id="ARBA00022630"/>
    </source>
</evidence>
<keyword evidence="3" id="KW-0288">FMN</keyword>
<evidence type="ECO:0000313" key="8">
    <source>
        <dbReference type="Proteomes" id="UP000290849"/>
    </source>
</evidence>
<dbReference type="Proteomes" id="UP000290849">
    <property type="component" value="Unassembled WGS sequence"/>
</dbReference>
<evidence type="ECO:0000256" key="5">
    <source>
        <dbReference type="SAM" id="MobiDB-lite"/>
    </source>
</evidence>
<gene>
    <name evidence="7" type="ORF">C7R54_03330</name>
</gene>
<sequence>MAAHRSPRRSTATHDSPRRFRATGAFNLPCPKGRILQIDIQTLAPADQYRLLSSTVVPRPIALITSYSQRTGHNAAPFSFFNVMGEAPPVLAIGLEDKRGSGDLKDTTINIKETGEFVVHLVDEGLAAAMNVCAIAFPPEVNEVEQAGLTLVPSAKVRPRRIAQAPVAFECRKIAMLEINPHRHITLGEVLCMHVREGLFDAEMRYIDPNKYHPIGRMFGRLYTQTRQHFEMEVPEYEAWLAGKAEG</sequence>
<comment type="caution">
    <text evidence="7">The sequence shown here is derived from an EMBL/GenBank/DDBJ whole genome shotgun (WGS) entry which is preliminary data.</text>
</comment>
<comment type="cofactor">
    <cofactor evidence="1">
        <name>FMN</name>
        <dbReference type="ChEBI" id="CHEBI:58210"/>
    </cofactor>
</comment>
<feature type="region of interest" description="Disordered" evidence="5">
    <location>
        <begin position="1"/>
        <end position="23"/>
    </location>
</feature>
<name>A0A4Q1HPM7_9BURK</name>
<dbReference type="Pfam" id="PF01613">
    <property type="entry name" value="Flavin_Reduct"/>
    <property type="match status" value="1"/>
</dbReference>
<accession>A0A4Q1HPM7</accession>
<dbReference type="AlphaFoldDB" id="A0A4Q1HPM7"/>
<evidence type="ECO:0000259" key="6">
    <source>
        <dbReference type="SMART" id="SM00903"/>
    </source>
</evidence>
<dbReference type="SMART" id="SM00903">
    <property type="entry name" value="Flavin_Reduct"/>
    <property type="match status" value="1"/>
</dbReference>
<dbReference type="GO" id="GO:0016646">
    <property type="term" value="F:oxidoreductase activity, acting on the CH-NH group of donors, NAD or NADP as acceptor"/>
    <property type="evidence" value="ECO:0007669"/>
    <property type="project" value="UniProtKB-ARBA"/>
</dbReference>
<keyword evidence="7" id="KW-0503">Monooxygenase</keyword>
<organism evidence="7 8">
    <name type="scientific">Achromobacter aloeverae</name>
    <dbReference type="NCBI Taxonomy" id="1750518"/>
    <lineage>
        <taxon>Bacteria</taxon>
        <taxon>Pseudomonadati</taxon>
        <taxon>Pseudomonadota</taxon>
        <taxon>Betaproteobacteria</taxon>
        <taxon>Burkholderiales</taxon>
        <taxon>Alcaligenaceae</taxon>
        <taxon>Achromobacter</taxon>
    </lineage>
</organism>
<dbReference type="GO" id="GO:0004497">
    <property type="term" value="F:monooxygenase activity"/>
    <property type="evidence" value="ECO:0007669"/>
    <property type="project" value="UniProtKB-KW"/>
</dbReference>
<reference evidence="7 8" key="1">
    <citation type="journal article" date="2017" name="Int. J. Syst. Evol. Microbiol.">
        <title>Achromobacter aloeverae sp. nov., isolated from the root of Aloe vera (L.) Burm.f.</title>
        <authorList>
            <person name="Kuncharoen N."/>
            <person name="Muramatsu Y."/>
            <person name="Shibata C."/>
            <person name="Kamakura Y."/>
            <person name="Nakagawa Y."/>
            <person name="Tanasupawat S."/>
        </authorList>
    </citation>
    <scope>NUCLEOTIDE SEQUENCE [LARGE SCALE GENOMIC DNA]</scope>
    <source>
        <strain evidence="7 8">AVA-1</strain>
    </source>
</reference>
<evidence type="ECO:0000256" key="4">
    <source>
        <dbReference type="ARBA" id="ARBA00038054"/>
    </source>
</evidence>
<dbReference type="InterPro" id="IPR002563">
    <property type="entry name" value="Flavin_Rdtase-like_dom"/>
</dbReference>
<dbReference type="SUPFAM" id="SSF50475">
    <property type="entry name" value="FMN-binding split barrel"/>
    <property type="match status" value="1"/>
</dbReference>
<evidence type="ECO:0000256" key="3">
    <source>
        <dbReference type="ARBA" id="ARBA00022643"/>
    </source>
</evidence>
<dbReference type="PANTHER" id="PTHR33798">
    <property type="entry name" value="FLAVOPROTEIN OXYGENASE"/>
    <property type="match status" value="1"/>
</dbReference>
<feature type="domain" description="Flavin reductase like" evidence="6">
    <location>
        <begin position="54"/>
        <end position="208"/>
    </location>
</feature>
<dbReference type="EMBL" id="PYAL01000001">
    <property type="protein sequence ID" value="RXN92787.1"/>
    <property type="molecule type" value="Genomic_DNA"/>
</dbReference>
<dbReference type="Gene3D" id="2.30.110.10">
    <property type="entry name" value="Electron Transport, Fmn-binding Protein, Chain A"/>
    <property type="match status" value="1"/>
</dbReference>
<evidence type="ECO:0000256" key="1">
    <source>
        <dbReference type="ARBA" id="ARBA00001917"/>
    </source>
</evidence>
<proteinExistence type="inferred from homology"/>